<dbReference type="InterPro" id="IPR013083">
    <property type="entry name" value="Znf_RING/FYVE/PHD"/>
</dbReference>
<name>V9KT33_CALMI</name>
<evidence type="ECO:0000313" key="6">
    <source>
        <dbReference type="EMBL" id="AFP01637.1"/>
    </source>
</evidence>
<accession>V9KT33</accession>
<dbReference type="AlphaFoldDB" id="V9KT33"/>
<dbReference type="GO" id="GO:0008270">
    <property type="term" value="F:zinc ion binding"/>
    <property type="evidence" value="ECO:0007669"/>
    <property type="project" value="UniProtKB-KW"/>
</dbReference>
<evidence type="ECO:0000259" key="5">
    <source>
        <dbReference type="Pfam" id="PF16744"/>
    </source>
</evidence>
<dbReference type="GO" id="GO:0005634">
    <property type="term" value="C:nucleus"/>
    <property type="evidence" value="ECO:0007669"/>
    <property type="project" value="TreeGrafter"/>
</dbReference>
<evidence type="ECO:0000256" key="2">
    <source>
        <dbReference type="ARBA" id="ARBA00022771"/>
    </source>
</evidence>
<dbReference type="Pfam" id="PF16744">
    <property type="entry name" value="zf-RING_15"/>
    <property type="match status" value="1"/>
</dbReference>
<dbReference type="PANTHER" id="PTHR46453">
    <property type="entry name" value="PROTEIN KINASE C-BINDING PROTEIN 1"/>
    <property type="match status" value="1"/>
</dbReference>
<keyword evidence="3" id="KW-0862">Zinc</keyword>
<feature type="region of interest" description="Disordered" evidence="4">
    <location>
        <begin position="333"/>
        <end position="359"/>
    </location>
</feature>
<dbReference type="InterPro" id="IPR011011">
    <property type="entry name" value="Znf_FYVE_PHD"/>
</dbReference>
<dbReference type="Gene3D" id="3.30.40.10">
    <property type="entry name" value="Zinc/RING finger domain, C3HC4 (zinc finger)"/>
    <property type="match status" value="1"/>
</dbReference>
<proteinExistence type="evidence at transcript level"/>
<evidence type="ECO:0000256" key="1">
    <source>
        <dbReference type="ARBA" id="ARBA00022723"/>
    </source>
</evidence>
<dbReference type="InterPro" id="IPR011992">
    <property type="entry name" value="EF-hand-dom_pair"/>
</dbReference>
<sequence>MGVLMSKKQTVEQVQKVSLVVSAFKDGLKERGPGRRRAEPSAGGLEVVEVGAEGEEGAASDSQACSEVARKYRGAWARLRDGKGVEPEELEWEDRATPPAFIRPKRQLGDDQSLDINLEETEEVRNEEMCEICEVWTADELFPCRVCPRVYHDGCLRRMACLSPASIQELQETALTMVGWSCHYCDNVNLLLTEEEMFSLKEIFHQCRVIPESCLTSDDFLHYKHQIHKQLFERQMSEEQEEEVLAQFSALDGDRKGQIEWSDFLYHESLMVLQRFRSQNSLLRLVSGKELSRARAVFLSLSRDSEGRVTGSECQRAQTSWFRKHSKESQSCNVSISHVGPISESSPSSRGRERAQDKSLLSSEDNRLLDWKTFLKESAIYILAARPNSLATHLRPDPHL</sequence>
<protein>
    <recommendedName>
        <fullName evidence="5">KIAA1045 RING finger domain-containing protein</fullName>
    </recommendedName>
</protein>
<evidence type="ECO:0000256" key="3">
    <source>
        <dbReference type="ARBA" id="ARBA00022833"/>
    </source>
</evidence>
<dbReference type="InterPro" id="IPR031946">
    <property type="entry name" value="KIAA1045_Zf_RING"/>
</dbReference>
<keyword evidence="1" id="KW-0479">Metal-binding</keyword>
<organism evidence="6">
    <name type="scientific">Callorhinchus milii</name>
    <name type="common">Ghost shark</name>
    <dbReference type="NCBI Taxonomy" id="7868"/>
    <lineage>
        <taxon>Eukaryota</taxon>
        <taxon>Metazoa</taxon>
        <taxon>Chordata</taxon>
        <taxon>Craniata</taxon>
        <taxon>Vertebrata</taxon>
        <taxon>Chondrichthyes</taxon>
        <taxon>Holocephali</taxon>
        <taxon>Chimaeriformes</taxon>
        <taxon>Callorhinchidae</taxon>
        <taxon>Callorhinchus</taxon>
    </lineage>
</organism>
<dbReference type="GO" id="GO:0003714">
    <property type="term" value="F:transcription corepressor activity"/>
    <property type="evidence" value="ECO:0007669"/>
    <property type="project" value="TreeGrafter"/>
</dbReference>
<dbReference type="PANTHER" id="PTHR46453:SF4">
    <property type="entry name" value="PHD FINGER PROTEIN 24"/>
    <property type="match status" value="1"/>
</dbReference>
<dbReference type="GO" id="GO:0005737">
    <property type="term" value="C:cytoplasm"/>
    <property type="evidence" value="ECO:0007669"/>
    <property type="project" value="TreeGrafter"/>
</dbReference>
<dbReference type="EMBL" id="JW869119">
    <property type="protein sequence ID" value="AFP01637.1"/>
    <property type="molecule type" value="mRNA"/>
</dbReference>
<keyword evidence="2" id="KW-0863">Zinc-finger</keyword>
<dbReference type="SUPFAM" id="SSF47473">
    <property type="entry name" value="EF-hand"/>
    <property type="match status" value="1"/>
</dbReference>
<feature type="domain" description="KIAA1045 RING finger" evidence="5">
    <location>
        <begin position="124"/>
        <end position="195"/>
    </location>
</feature>
<reference evidence="6" key="1">
    <citation type="journal article" date="2014" name="Nature">
        <title>Elephant shark genome provides unique insights into gnathostome evolution.</title>
        <authorList>
            <consortium name="International Elephant Shark Genome Sequencing Consortium"/>
            <person name="Venkatesh B."/>
            <person name="Lee A.P."/>
            <person name="Ravi V."/>
            <person name="Maurya A.K."/>
            <person name="Lian M.M."/>
            <person name="Swann J.B."/>
            <person name="Ohta Y."/>
            <person name="Flajnik M.F."/>
            <person name="Sutoh Y."/>
            <person name="Kasahara M."/>
            <person name="Hoon S."/>
            <person name="Gangu V."/>
            <person name="Roy S.W."/>
            <person name="Irimia M."/>
            <person name="Korzh V."/>
            <person name="Kondrychyn I."/>
            <person name="Lim Z.W."/>
            <person name="Tay B.H."/>
            <person name="Tohari S."/>
            <person name="Kong K.W."/>
            <person name="Ho S."/>
            <person name="Lorente-Galdos B."/>
            <person name="Quilez J."/>
            <person name="Marques-Bonet T."/>
            <person name="Raney B.J."/>
            <person name="Ingham P.W."/>
            <person name="Tay A."/>
            <person name="Hillier L.W."/>
            <person name="Minx P."/>
            <person name="Boehm T."/>
            <person name="Wilson R.K."/>
            <person name="Brenner S."/>
            <person name="Warren W.C."/>
        </authorList>
    </citation>
    <scope>NUCLEOTIDE SEQUENCE</scope>
    <source>
        <tissue evidence="6">Brain</tissue>
    </source>
</reference>
<evidence type="ECO:0000256" key="4">
    <source>
        <dbReference type="SAM" id="MobiDB-lite"/>
    </source>
</evidence>
<feature type="compositionally biased region" description="Low complexity" evidence="4">
    <location>
        <begin position="340"/>
        <end position="349"/>
    </location>
</feature>
<dbReference type="SUPFAM" id="SSF57903">
    <property type="entry name" value="FYVE/PHD zinc finger"/>
    <property type="match status" value="1"/>
</dbReference>